<dbReference type="EnsemblPlants" id="TuG1812G0100004294.01.T02">
    <property type="protein sequence ID" value="TuG1812G0100004294.01.T02.cds304971"/>
    <property type="gene ID" value="TuG1812G0100004294.01"/>
</dbReference>
<reference evidence="2" key="1">
    <citation type="journal article" date="2013" name="Nature">
        <title>Draft genome of the wheat A-genome progenitor Triticum urartu.</title>
        <authorList>
            <person name="Ling H.Q."/>
            <person name="Zhao S."/>
            <person name="Liu D."/>
            <person name="Wang J."/>
            <person name="Sun H."/>
            <person name="Zhang C."/>
            <person name="Fan H."/>
            <person name="Li D."/>
            <person name="Dong L."/>
            <person name="Tao Y."/>
            <person name="Gao C."/>
            <person name="Wu H."/>
            <person name="Li Y."/>
            <person name="Cui Y."/>
            <person name="Guo X."/>
            <person name="Zheng S."/>
            <person name="Wang B."/>
            <person name="Yu K."/>
            <person name="Liang Q."/>
            <person name="Yang W."/>
            <person name="Lou X."/>
            <person name="Chen J."/>
            <person name="Feng M."/>
            <person name="Jian J."/>
            <person name="Zhang X."/>
            <person name="Luo G."/>
            <person name="Jiang Y."/>
            <person name="Liu J."/>
            <person name="Wang Z."/>
            <person name="Sha Y."/>
            <person name="Zhang B."/>
            <person name="Wu H."/>
            <person name="Tang D."/>
            <person name="Shen Q."/>
            <person name="Xue P."/>
            <person name="Zou S."/>
            <person name="Wang X."/>
            <person name="Liu X."/>
            <person name="Wang F."/>
            <person name="Yang Y."/>
            <person name="An X."/>
            <person name="Dong Z."/>
            <person name="Zhang K."/>
            <person name="Zhang X."/>
            <person name="Luo M.C."/>
            <person name="Dvorak J."/>
            <person name="Tong Y."/>
            <person name="Wang J."/>
            <person name="Yang H."/>
            <person name="Li Z."/>
            <person name="Wang D."/>
            <person name="Zhang A."/>
            <person name="Wang J."/>
        </authorList>
    </citation>
    <scope>NUCLEOTIDE SEQUENCE</scope>
    <source>
        <strain evidence="2">cv. G1812</strain>
    </source>
</reference>
<dbReference type="Gramene" id="TuG1812G0700000669.01.T02">
    <property type="protein sequence ID" value="TuG1812G0700000669.01.T02.cds320986"/>
    <property type="gene ID" value="TuG1812G0700000669.01"/>
</dbReference>
<dbReference type="Proteomes" id="UP000015106">
    <property type="component" value="Chromosome 1"/>
</dbReference>
<dbReference type="EnsemblPlants" id="TuG1812G0700000669.01.T02">
    <property type="protein sequence ID" value="TuG1812G0700000669.01.T02.cds320986"/>
    <property type="gene ID" value="TuG1812G0700000669.01"/>
</dbReference>
<evidence type="ECO:0000313" key="1">
    <source>
        <dbReference type="EnsemblPlants" id="TuG1812G0600000579.01.T02.cds250434"/>
    </source>
</evidence>
<reference evidence="1" key="2">
    <citation type="submission" date="2018-03" db="EMBL/GenBank/DDBJ databases">
        <title>The Triticum urartu genome reveals the dynamic nature of wheat genome evolution.</title>
        <authorList>
            <person name="Ling H."/>
            <person name="Ma B."/>
            <person name="Shi X."/>
            <person name="Liu H."/>
            <person name="Dong L."/>
            <person name="Sun H."/>
            <person name="Cao Y."/>
            <person name="Gao Q."/>
            <person name="Zheng S."/>
            <person name="Li Y."/>
            <person name="Yu Y."/>
            <person name="Du H."/>
            <person name="Qi M."/>
            <person name="Li Y."/>
            <person name="Yu H."/>
            <person name="Cui Y."/>
            <person name="Wang N."/>
            <person name="Chen C."/>
            <person name="Wu H."/>
            <person name="Zhao Y."/>
            <person name="Zhang J."/>
            <person name="Li Y."/>
            <person name="Zhou W."/>
            <person name="Zhang B."/>
            <person name="Hu W."/>
            <person name="Eijk M."/>
            <person name="Tang J."/>
            <person name="Witsenboer H."/>
            <person name="Zhao S."/>
            <person name="Li Z."/>
            <person name="Zhang A."/>
            <person name="Wang D."/>
            <person name="Liang C."/>
        </authorList>
    </citation>
    <scope>NUCLEOTIDE SEQUENCE [LARGE SCALE GENOMIC DNA]</scope>
    <source>
        <strain evidence="1">cv. G1812</strain>
    </source>
</reference>
<dbReference type="AlphaFoldDB" id="A0A8R7UN61"/>
<dbReference type="EnsemblPlants" id="TuG1812G0600000579.01.T02">
    <property type="protein sequence ID" value="TuG1812G0600000579.01.T02.cds250434"/>
    <property type="gene ID" value="TuG1812G0600000579.01"/>
</dbReference>
<dbReference type="Gramene" id="TuG1812G0600000579.01.T02">
    <property type="protein sequence ID" value="TuG1812G0600000579.01.T02.cds250434"/>
    <property type="gene ID" value="TuG1812G0600000579.01"/>
</dbReference>
<dbReference type="Proteomes" id="UP000015106">
    <property type="component" value="Chromosome 7"/>
</dbReference>
<organism evidence="1 2">
    <name type="scientific">Triticum urartu</name>
    <name type="common">Red wild einkorn</name>
    <name type="synonym">Crithodium urartu</name>
    <dbReference type="NCBI Taxonomy" id="4572"/>
    <lineage>
        <taxon>Eukaryota</taxon>
        <taxon>Viridiplantae</taxon>
        <taxon>Streptophyta</taxon>
        <taxon>Embryophyta</taxon>
        <taxon>Tracheophyta</taxon>
        <taxon>Spermatophyta</taxon>
        <taxon>Magnoliopsida</taxon>
        <taxon>Liliopsida</taxon>
        <taxon>Poales</taxon>
        <taxon>Poaceae</taxon>
        <taxon>BOP clade</taxon>
        <taxon>Pooideae</taxon>
        <taxon>Triticodae</taxon>
        <taxon>Triticeae</taxon>
        <taxon>Triticinae</taxon>
        <taxon>Triticum</taxon>
    </lineage>
</organism>
<dbReference type="Proteomes" id="UP000015106">
    <property type="component" value="Chromosome 6"/>
</dbReference>
<reference evidence="1" key="3">
    <citation type="submission" date="2022-06" db="UniProtKB">
        <authorList>
            <consortium name="EnsemblPlants"/>
        </authorList>
    </citation>
    <scope>IDENTIFICATION</scope>
</reference>
<keyword evidence="2" id="KW-1185">Reference proteome</keyword>
<dbReference type="Gramene" id="TuG1812G0100004294.01.T02">
    <property type="protein sequence ID" value="TuG1812G0100004294.01.T02.cds304971"/>
    <property type="gene ID" value="TuG1812G0100004294.01"/>
</dbReference>
<name>A0A8R7UN61_TRIUA</name>
<sequence length="33" mass="3883">MLKLYITHYTCTLACRHTEKYLQGLAKFLGFAF</sequence>
<evidence type="ECO:0000313" key="2">
    <source>
        <dbReference type="Proteomes" id="UP000015106"/>
    </source>
</evidence>
<accession>A0A8R7UN61</accession>
<proteinExistence type="predicted"/>
<protein>
    <submittedName>
        <fullName evidence="1">Uncharacterized protein</fullName>
    </submittedName>
</protein>